<feature type="domain" description="IclR-ED" evidence="5">
    <location>
        <begin position="85"/>
        <end position="269"/>
    </location>
</feature>
<accession>A0ABX5LYD1</accession>
<dbReference type="Proteomes" id="UP000248090">
    <property type="component" value="Unassembled WGS sequence"/>
</dbReference>
<dbReference type="SUPFAM" id="SSF55781">
    <property type="entry name" value="GAF domain-like"/>
    <property type="match status" value="1"/>
</dbReference>
<keyword evidence="7" id="KW-1185">Reference proteome</keyword>
<dbReference type="PANTHER" id="PTHR30136">
    <property type="entry name" value="HELIX-TURN-HELIX TRANSCRIPTIONAL REGULATOR, ICLR FAMILY"/>
    <property type="match status" value="1"/>
</dbReference>
<keyword evidence="3" id="KW-0804">Transcription</keyword>
<name>A0ABX5LYD1_9GAMM</name>
<dbReference type="InterPro" id="IPR012794">
    <property type="entry name" value="PcaR_PcaU"/>
</dbReference>
<evidence type="ECO:0000256" key="3">
    <source>
        <dbReference type="ARBA" id="ARBA00023163"/>
    </source>
</evidence>
<evidence type="ECO:0000313" key="6">
    <source>
        <dbReference type="EMBL" id="PXF31657.1"/>
    </source>
</evidence>
<feature type="domain" description="HTH iclR-type" evidence="4">
    <location>
        <begin position="24"/>
        <end position="84"/>
    </location>
</feature>
<evidence type="ECO:0000259" key="4">
    <source>
        <dbReference type="PROSITE" id="PS51077"/>
    </source>
</evidence>
<evidence type="ECO:0000259" key="5">
    <source>
        <dbReference type="PROSITE" id="PS51078"/>
    </source>
</evidence>
<proteinExistence type="predicted"/>
<dbReference type="NCBIfam" id="TIGR02431">
    <property type="entry name" value="pcaR_pcaU"/>
    <property type="match status" value="1"/>
</dbReference>
<reference evidence="6 7" key="1">
    <citation type="submission" date="2015-03" db="EMBL/GenBank/DDBJ databases">
        <authorList>
            <person name="Krishnan R."/>
            <person name="Midha S."/>
            <person name="Patil P.B."/>
            <person name="Rameshkumar N."/>
        </authorList>
    </citation>
    <scope>NUCLEOTIDE SEQUENCE [LARGE SCALE GENOMIC DNA]</scope>
    <source>
        <strain evidence="6 7">L1E11</strain>
    </source>
</reference>
<dbReference type="Gene3D" id="1.10.10.10">
    <property type="entry name" value="Winged helix-like DNA-binding domain superfamily/Winged helix DNA-binding domain"/>
    <property type="match status" value="1"/>
</dbReference>
<sequence>MSKTPGTFDDGYESTLTEDSRDFVSALASGLEVILAFDQNNRQMTLSEVTARTGMNRAKARRFLLTLEALGYVRKNQRNFELTPKILSLGYAYLSSNNFHSVIQQYLENISQNLGESSSLGVLDGEDVVYVARAAAKHRLMSITLSVGTHLPAIVTSMGRVLLAQKSDAQLDAFLEHIEPVRYTDKTITDKTILRQLIQQVRLQGYCIVDQELDSALRSLALPVFDNKGKLVGALNVSTNAARISIDTLTREFLPYLQARIKEMSQYLN</sequence>
<dbReference type="Gene3D" id="3.30.450.40">
    <property type="match status" value="1"/>
</dbReference>
<keyword evidence="2" id="KW-0238">DNA-binding</keyword>
<dbReference type="PANTHER" id="PTHR30136:SF34">
    <property type="entry name" value="TRANSCRIPTIONAL REGULATOR"/>
    <property type="match status" value="1"/>
</dbReference>
<evidence type="ECO:0000256" key="2">
    <source>
        <dbReference type="ARBA" id="ARBA00023125"/>
    </source>
</evidence>
<keyword evidence="1" id="KW-0805">Transcription regulation</keyword>
<dbReference type="InterPro" id="IPR005471">
    <property type="entry name" value="Tscrpt_reg_IclR_N"/>
</dbReference>
<gene>
    <name evidence="6" type="ORF">WH50_08660</name>
</gene>
<dbReference type="Pfam" id="PF01614">
    <property type="entry name" value="IclR_C"/>
    <property type="match status" value="1"/>
</dbReference>
<comment type="caution">
    <text evidence="6">The sequence shown here is derived from an EMBL/GenBank/DDBJ whole genome shotgun (WGS) entry which is preliminary data.</text>
</comment>
<evidence type="ECO:0000313" key="7">
    <source>
        <dbReference type="Proteomes" id="UP000248090"/>
    </source>
</evidence>
<dbReference type="PROSITE" id="PS51077">
    <property type="entry name" value="HTH_ICLR"/>
    <property type="match status" value="1"/>
</dbReference>
<dbReference type="SUPFAM" id="SSF46785">
    <property type="entry name" value="Winged helix' DNA-binding domain"/>
    <property type="match status" value="1"/>
</dbReference>
<dbReference type="InterPro" id="IPR036390">
    <property type="entry name" value="WH_DNA-bd_sf"/>
</dbReference>
<protein>
    <submittedName>
        <fullName evidence="6">IclR family transcriptional regulator</fullName>
    </submittedName>
</protein>
<dbReference type="InterPro" id="IPR050707">
    <property type="entry name" value="HTH_MetabolicPath_Reg"/>
</dbReference>
<organism evidence="6 7">
    <name type="scientific">Pokkaliibacter plantistimulans</name>
    <dbReference type="NCBI Taxonomy" id="1635171"/>
    <lineage>
        <taxon>Bacteria</taxon>
        <taxon>Pseudomonadati</taxon>
        <taxon>Pseudomonadota</taxon>
        <taxon>Gammaproteobacteria</taxon>
        <taxon>Oceanospirillales</taxon>
        <taxon>Balneatrichaceae</taxon>
        <taxon>Pokkaliibacter</taxon>
    </lineage>
</organism>
<dbReference type="RefSeq" id="WP_110186954.1">
    <property type="nucleotide sequence ID" value="NZ_CP177354.1"/>
</dbReference>
<dbReference type="Pfam" id="PF09339">
    <property type="entry name" value="HTH_IclR"/>
    <property type="match status" value="1"/>
</dbReference>
<dbReference type="PROSITE" id="PS51078">
    <property type="entry name" value="ICLR_ED"/>
    <property type="match status" value="1"/>
</dbReference>
<dbReference type="InterPro" id="IPR036388">
    <property type="entry name" value="WH-like_DNA-bd_sf"/>
</dbReference>
<dbReference type="InterPro" id="IPR014757">
    <property type="entry name" value="Tscrpt_reg_IclR_C"/>
</dbReference>
<dbReference type="EMBL" id="LAPT01000036">
    <property type="protein sequence ID" value="PXF31657.1"/>
    <property type="molecule type" value="Genomic_DNA"/>
</dbReference>
<dbReference type="SMART" id="SM00346">
    <property type="entry name" value="HTH_ICLR"/>
    <property type="match status" value="1"/>
</dbReference>
<evidence type="ECO:0000256" key="1">
    <source>
        <dbReference type="ARBA" id="ARBA00023015"/>
    </source>
</evidence>
<dbReference type="InterPro" id="IPR029016">
    <property type="entry name" value="GAF-like_dom_sf"/>
</dbReference>